<dbReference type="GO" id="GO:0008593">
    <property type="term" value="P:regulation of Notch signaling pathway"/>
    <property type="evidence" value="ECO:0007669"/>
    <property type="project" value="Ensembl"/>
</dbReference>
<dbReference type="GO" id="GO:0005125">
    <property type="term" value="F:cytokine activity"/>
    <property type="evidence" value="ECO:0007669"/>
    <property type="project" value="UniProtKB-UniRule"/>
</dbReference>
<dbReference type="GeneTree" id="ENSGT00950000183124"/>
<feature type="signal peptide" evidence="9">
    <location>
        <begin position="1"/>
        <end position="22"/>
    </location>
</feature>
<evidence type="ECO:0000256" key="6">
    <source>
        <dbReference type="ARBA" id="ARBA00022729"/>
    </source>
</evidence>
<dbReference type="Pfam" id="PF00726">
    <property type="entry name" value="IL10"/>
    <property type="match status" value="1"/>
</dbReference>
<keyword evidence="6 9" id="KW-0732">Signal</keyword>
<dbReference type="InParanoid" id="A0A3Q3FBB0"/>
<comment type="similarity">
    <text evidence="2 9">Belongs to the IL-10 family.</text>
</comment>
<evidence type="ECO:0000256" key="7">
    <source>
        <dbReference type="ARBA" id="ARBA00023157"/>
    </source>
</evidence>
<dbReference type="AlphaFoldDB" id="A0A3Q3FBB0"/>
<dbReference type="STRING" id="56723.ENSLBEP00000016723"/>
<dbReference type="GO" id="GO:0006955">
    <property type="term" value="P:immune response"/>
    <property type="evidence" value="ECO:0007669"/>
    <property type="project" value="Ensembl"/>
</dbReference>
<keyword evidence="5 9" id="KW-0964">Secreted</keyword>
<sequence length="187" mass="21471">MTPLSLLLSILLLLSFFSTMSCSPMCNNQCCRFVENFPVRLRKLRQDYSQIRDFFEANDDLDEALLDQSVEDSFKSEFACHAINSILDFYLGTVLPTALAGVTDETRGLKPHMESIQQIFDALKGDVTKCRHYFSCKTQFDIKHLNSTYTQMESKGLYKAMGELDLLFNYIEAYLASKRHRNLETSS</sequence>
<proteinExistence type="inferred from homology"/>
<dbReference type="PANTHER" id="PTHR48482">
    <property type="entry name" value="INTERLEUKIN-19-RELATED"/>
    <property type="match status" value="1"/>
</dbReference>
<evidence type="ECO:0000313" key="11">
    <source>
        <dbReference type="Proteomes" id="UP000261660"/>
    </source>
</evidence>
<dbReference type="GO" id="GO:0042742">
    <property type="term" value="P:defense response to bacterium"/>
    <property type="evidence" value="ECO:0007669"/>
    <property type="project" value="Ensembl"/>
</dbReference>
<evidence type="ECO:0000256" key="2">
    <source>
        <dbReference type="ARBA" id="ARBA00008813"/>
    </source>
</evidence>
<comment type="function">
    <text evidence="9">Immune regulatory cytokine.</text>
</comment>
<feature type="disulfide bond" evidence="8">
    <location>
        <begin position="80"/>
        <end position="136"/>
    </location>
</feature>
<dbReference type="FunCoup" id="A0A3Q3FBB0">
    <property type="interactions" value="1092"/>
</dbReference>
<accession>A0A3Q3FBB0</accession>
<dbReference type="GO" id="GO:0001817">
    <property type="term" value="P:regulation of cytokine production"/>
    <property type="evidence" value="ECO:0007669"/>
    <property type="project" value="UniProtKB-ARBA"/>
</dbReference>
<dbReference type="GeneID" id="109984264"/>
<dbReference type="GO" id="GO:0005615">
    <property type="term" value="C:extracellular space"/>
    <property type="evidence" value="ECO:0007669"/>
    <property type="project" value="UniProtKB-UniRule"/>
</dbReference>
<dbReference type="GO" id="GO:1905298">
    <property type="term" value="P:regulation of intestinal epithelial cell development"/>
    <property type="evidence" value="ECO:0007669"/>
    <property type="project" value="Ensembl"/>
</dbReference>
<dbReference type="SUPFAM" id="SSF47266">
    <property type="entry name" value="4-helical cytokines"/>
    <property type="match status" value="1"/>
</dbReference>
<evidence type="ECO:0000256" key="1">
    <source>
        <dbReference type="ARBA" id="ARBA00004613"/>
    </source>
</evidence>
<dbReference type="GO" id="GO:0050728">
    <property type="term" value="P:negative regulation of inflammatory response"/>
    <property type="evidence" value="ECO:0007669"/>
    <property type="project" value="Ensembl"/>
</dbReference>
<dbReference type="CTD" id="3586"/>
<evidence type="ECO:0000256" key="9">
    <source>
        <dbReference type="RuleBase" id="RU368043"/>
    </source>
</evidence>
<name>A0A3Q3FBB0_9LABR</name>
<evidence type="ECO:0000256" key="4">
    <source>
        <dbReference type="ARBA" id="ARBA00022514"/>
    </source>
</evidence>
<evidence type="ECO:0000313" key="10">
    <source>
        <dbReference type="Ensembl" id="ENSLBEP00000016723.1"/>
    </source>
</evidence>
<dbReference type="PANTHER" id="PTHR48482:SF5">
    <property type="entry name" value="INTERLEUKIN-10"/>
    <property type="match status" value="1"/>
</dbReference>
<feature type="chain" id="PRO_5031607528" description="Interleukin family protein" evidence="9">
    <location>
        <begin position="23"/>
        <end position="187"/>
    </location>
</feature>
<dbReference type="Ensembl" id="ENSLBET00000017669.1">
    <property type="protein sequence ID" value="ENSLBEP00000016723.1"/>
    <property type="gene ID" value="ENSLBEG00000012906.1"/>
</dbReference>
<protein>
    <recommendedName>
        <fullName evidence="9">Interleukin family protein</fullName>
    </recommendedName>
</protein>
<dbReference type="InterPro" id="IPR000098">
    <property type="entry name" value="IL-10"/>
</dbReference>
<dbReference type="InterPro" id="IPR020443">
    <property type="entry name" value="IL-10/19/20/24/26"/>
</dbReference>
<reference evidence="10" key="1">
    <citation type="submission" date="2025-08" db="UniProtKB">
        <authorList>
            <consortium name="Ensembl"/>
        </authorList>
    </citation>
    <scope>IDENTIFICATION</scope>
</reference>
<dbReference type="Gene3D" id="1.20.1250.10">
    <property type="match status" value="1"/>
</dbReference>
<organism evidence="10 11">
    <name type="scientific">Labrus bergylta</name>
    <name type="common">ballan wrasse</name>
    <dbReference type="NCBI Taxonomy" id="56723"/>
    <lineage>
        <taxon>Eukaryota</taxon>
        <taxon>Metazoa</taxon>
        <taxon>Chordata</taxon>
        <taxon>Craniata</taxon>
        <taxon>Vertebrata</taxon>
        <taxon>Euteleostomi</taxon>
        <taxon>Actinopterygii</taxon>
        <taxon>Neopterygii</taxon>
        <taxon>Teleostei</taxon>
        <taxon>Neoteleostei</taxon>
        <taxon>Acanthomorphata</taxon>
        <taxon>Eupercaria</taxon>
        <taxon>Labriformes</taxon>
        <taxon>Labridae</taxon>
        <taxon>Labrus</taxon>
    </lineage>
</organism>
<dbReference type="OrthoDB" id="9931894at2759"/>
<dbReference type="PRINTS" id="PR01294">
    <property type="entry name" value="INTRLEUKIN10"/>
</dbReference>
<evidence type="ECO:0000256" key="8">
    <source>
        <dbReference type="PIRSR" id="PIRSR620443-50"/>
    </source>
</evidence>
<comment type="subunit">
    <text evidence="3">Homodimer. Interacts with IL10RA and IL10RB.</text>
</comment>
<evidence type="ECO:0000256" key="3">
    <source>
        <dbReference type="ARBA" id="ARBA00011144"/>
    </source>
</evidence>
<keyword evidence="7 8" id="KW-1015">Disulfide bond</keyword>
<evidence type="ECO:0000256" key="5">
    <source>
        <dbReference type="ARBA" id="ARBA00022525"/>
    </source>
</evidence>
<dbReference type="RefSeq" id="XP_020490006.1">
    <property type="nucleotide sequence ID" value="XM_020634350.3"/>
</dbReference>
<keyword evidence="11" id="KW-1185">Reference proteome</keyword>
<dbReference type="SMART" id="SM00188">
    <property type="entry name" value="IL10"/>
    <property type="match status" value="1"/>
</dbReference>
<keyword evidence="4 9" id="KW-0202">Cytokine</keyword>
<comment type="subcellular location">
    <subcellularLocation>
        <location evidence="1 9">Secreted</location>
    </subcellularLocation>
</comment>
<dbReference type="GO" id="GO:0032496">
    <property type="term" value="P:response to lipopolysaccharide"/>
    <property type="evidence" value="ECO:0007669"/>
    <property type="project" value="Ensembl"/>
</dbReference>
<dbReference type="Proteomes" id="UP000261660">
    <property type="component" value="Unplaced"/>
</dbReference>
<reference evidence="10" key="2">
    <citation type="submission" date="2025-09" db="UniProtKB">
        <authorList>
            <consortium name="Ensembl"/>
        </authorList>
    </citation>
    <scope>IDENTIFICATION</scope>
</reference>
<dbReference type="InterPro" id="IPR009079">
    <property type="entry name" value="4_helix_cytokine-like_core"/>
</dbReference>
<feature type="disulfide bond" evidence="8">
    <location>
        <begin position="31"/>
        <end position="130"/>
    </location>
</feature>